<accession>A0A5C3LMP8</accession>
<reference evidence="2 3" key="1">
    <citation type="journal article" date="2019" name="Nat. Ecol. Evol.">
        <title>Megaphylogeny resolves global patterns of mushroom evolution.</title>
        <authorList>
            <person name="Varga T."/>
            <person name="Krizsan K."/>
            <person name="Foldi C."/>
            <person name="Dima B."/>
            <person name="Sanchez-Garcia M."/>
            <person name="Sanchez-Ramirez S."/>
            <person name="Szollosi G.J."/>
            <person name="Szarkandi J.G."/>
            <person name="Papp V."/>
            <person name="Albert L."/>
            <person name="Andreopoulos W."/>
            <person name="Angelini C."/>
            <person name="Antonin V."/>
            <person name="Barry K.W."/>
            <person name="Bougher N.L."/>
            <person name="Buchanan P."/>
            <person name="Buyck B."/>
            <person name="Bense V."/>
            <person name="Catcheside P."/>
            <person name="Chovatia M."/>
            <person name="Cooper J."/>
            <person name="Damon W."/>
            <person name="Desjardin D."/>
            <person name="Finy P."/>
            <person name="Geml J."/>
            <person name="Haridas S."/>
            <person name="Hughes K."/>
            <person name="Justo A."/>
            <person name="Karasinski D."/>
            <person name="Kautmanova I."/>
            <person name="Kiss B."/>
            <person name="Kocsube S."/>
            <person name="Kotiranta H."/>
            <person name="LaButti K.M."/>
            <person name="Lechner B.E."/>
            <person name="Liimatainen K."/>
            <person name="Lipzen A."/>
            <person name="Lukacs Z."/>
            <person name="Mihaltcheva S."/>
            <person name="Morgado L.N."/>
            <person name="Niskanen T."/>
            <person name="Noordeloos M.E."/>
            <person name="Ohm R.A."/>
            <person name="Ortiz-Santana B."/>
            <person name="Ovrebo C."/>
            <person name="Racz N."/>
            <person name="Riley R."/>
            <person name="Savchenko A."/>
            <person name="Shiryaev A."/>
            <person name="Soop K."/>
            <person name="Spirin V."/>
            <person name="Szebenyi C."/>
            <person name="Tomsovsky M."/>
            <person name="Tulloss R.E."/>
            <person name="Uehling J."/>
            <person name="Grigoriev I.V."/>
            <person name="Vagvolgyi C."/>
            <person name="Papp T."/>
            <person name="Martin F.M."/>
            <person name="Miettinen O."/>
            <person name="Hibbett D.S."/>
            <person name="Nagy L.G."/>
        </authorList>
    </citation>
    <scope>NUCLEOTIDE SEQUENCE [LARGE SCALE GENOMIC DNA]</scope>
    <source>
        <strain evidence="2 3">CBS 166.37</strain>
    </source>
</reference>
<evidence type="ECO:0000259" key="1">
    <source>
        <dbReference type="Pfam" id="PF13087"/>
    </source>
</evidence>
<dbReference type="Proteomes" id="UP000308652">
    <property type="component" value="Unassembled WGS sequence"/>
</dbReference>
<evidence type="ECO:0000313" key="3">
    <source>
        <dbReference type="Proteomes" id="UP000308652"/>
    </source>
</evidence>
<organism evidence="2 3">
    <name type="scientific">Crucibulum laeve</name>
    <dbReference type="NCBI Taxonomy" id="68775"/>
    <lineage>
        <taxon>Eukaryota</taxon>
        <taxon>Fungi</taxon>
        <taxon>Dikarya</taxon>
        <taxon>Basidiomycota</taxon>
        <taxon>Agaricomycotina</taxon>
        <taxon>Agaricomycetes</taxon>
        <taxon>Agaricomycetidae</taxon>
        <taxon>Agaricales</taxon>
        <taxon>Agaricineae</taxon>
        <taxon>Nidulariaceae</taxon>
        <taxon>Crucibulum</taxon>
    </lineage>
</organism>
<dbReference type="STRING" id="68775.A0A5C3LMP8"/>
<dbReference type="OrthoDB" id="6513042at2759"/>
<dbReference type="EMBL" id="ML213652">
    <property type="protein sequence ID" value="TFK33236.1"/>
    <property type="molecule type" value="Genomic_DNA"/>
</dbReference>
<dbReference type="SUPFAM" id="SSF52540">
    <property type="entry name" value="P-loop containing nucleoside triphosphate hydrolases"/>
    <property type="match status" value="1"/>
</dbReference>
<feature type="domain" description="DNA2/NAM7 helicase-like C-terminal" evidence="1">
    <location>
        <begin position="139"/>
        <end position="290"/>
    </location>
</feature>
<proteinExistence type="predicted"/>
<sequence>MASSDQSRTLWLVAQSNVAVKNIAEKLAKEDFLDFKILVSKDFHFDWHEHLYEKIERNLIVSEVFTNDTAATSRLLLGSRVILCTLSMLSNNKIAAFTQIVPLQTVIFDEASQIEVGDYFPMLSRYRATISKLVFIGDDKQHRMPIVIGNFISKHVYGNRLKTIHKITSNNSCRFVDVEKGKEKRVGQSWTNQAEISTAIQIARYFNSVGHSYRIVTPYDPQRSQLELALKKAKLPWEDKCFNVDSFQGNEEDYIIISLVRSEKIGFLRERRRVNVMLTRCKVRMVICTSRAFLEQIASDSLVGLLAASLGEGTWINWRDTLQPDFTI</sequence>
<dbReference type="Gene3D" id="3.40.50.300">
    <property type="entry name" value="P-loop containing nucleotide triphosphate hydrolases"/>
    <property type="match status" value="1"/>
</dbReference>
<dbReference type="InterPro" id="IPR027417">
    <property type="entry name" value="P-loop_NTPase"/>
</dbReference>
<dbReference type="Pfam" id="PF13087">
    <property type="entry name" value="AAA_12"/>
    <property type="match status" value="1"/>
</dbReference>
<dbReference type="InterPro" id="IPR041679">
    <property type="entry name" value="DNA2/NAM7-like_C"/>
</dbReference>
<dbReference type="InterPro" id="IPR045055">
    <property type="entry name" value="DNA2/NAM7-like"/>
</dbReference>
<dbReference type="CDD" id="cd18808">
    <property type="entry name" value="SF1_C_Upf1"/>
    <property type="match status" value="1"/>
</dbReference>
<protein>
    <submittedName>
        <fullName evidence="2">AAA domain-containing protein</fullName>
    </submittedName>
</protein>
<evidence type="ECO:0000313" key="2">
    <source>
        <dbReference type="EMBL" id="TFK33236.1"/>
    </source>
</evidence>
<name>A0A5C3LMP8_9AGAR</name>
<dbReference type="AlphaFoldDB" id="A0A5C3LMP8"/>
<dbReference type="PANTHER" id="PTHR10887">
    <property type="entry name" value="DNA2/NAM7 HELICASE FAMILY"/>
    <property type="match status" value="1"/>
</dbReference>
<dbReference type="PANTHER" id="PTHR10887:SF495">
    <property type="entry name" value="HELICASE SENATAXIN ISOFORM X1-RELATED"/>
    <property type="match status" value="1"/>
</dbReference>
<keyword evidence="3" id="KW-1185">Reference proteome</keyword>
<dbReference type="InterPro" id="IPR047187">
    <property type="entry name" value="SF1_C_Upf1"/>
</dbReference>
<gene>
    <name evidence="2" type="ORF">BDQ12DRAFT_615599</name>
</gene>